<protein>
    <submittedName>
        <fullName evidence="2">Uncharacterized protein</fullName>
    </submittedName>
</protein>
<sequence>MTEEEDSEATIEEPLAKKRKDSEQSESATEVNA</sequence>
<comment type="caution">
    <text evidence="2">The sequence shown here is derived from an EMBL/GenBank/DDBJ whole genome shotgun (WGS) entry which is preliminary data.</text>
</comment>
<dbReference type="EMBL" id="LXQA010454748">
    <property type="protein sequence ID" value="MCI52912.1"/>
    <property type="molecule type" value="Genomic_DNA"/>
</dbReference>
<keyword evidence="3" id="KW-1185">Reference proteome</keyword>
<name>A0A392SWT5_9FABA</name>
<dbReference type="AlphaFoldDB" id="A0A392SWT5"/>
<proteinExistence type="predicted"/>
<evidence type="ECO:0000313" key="3">
    <source>
        <dbReference type="Proteomes" id="UP000265520"/>
    </source>
</evidence>
<dbReference type="Proteomes" id="UP000265520">
    <property type="component" value="Unassembled WGS sequence"/>
</dbReference>
<evidence type="ECO:0000256" key="1">
    <source>
        <dbReference type="SAM" id="MobiDB-lite"/>
    </source>
</evidence>
<accession>A0A392SWT5</accession>
<reference evidence="2 3" key="1">
    <citation type="journal article" date="2018" name="Front. Plant Sci.">
        <title>Red Clover (Trifolium pratense) and Zigzag Clover (T. medium) - A Picture of Genomic Similarities and Differences.</title>
        <authorList>
            <person name="Dluhosova J."/>
            <person name="Istvanek J."/>
            <person name="Nedelnik J."/>
            <person name="Repkova J."/>
        </authorList>
    </citation>
    <scope>NUCLEOTIDE SEQUENCE [LARGE SCALE GENOMIC DNA]</scope>
    <source>
        <strain evidence="3">cv. 10/8</strain>
        <tissue evidence="2">Leaf</tissue>
    </source>
</reference>
<feature type="region of interest" description="Disordered" evidence="1">
    <location>
        <begin position="1"/>
        <end position="33"/>
    </location>
</feature>
<feature type="compositionally biased region" description="Acidic residues" evidence="1">
    <location>
        <begin position="1"/>
        <end position="11"/>
    </location>
</feature>
<feature type="compositionally biased region" description="Basic and acidic residues" evidence="1">
    <location>
        <begin position="14"/>
        <end position="23"/>
    </location>
</feature>
<evidence type="ECO:0000313" key="2">
    <source>
        <dbReference type="EMBL" id="MCI52912.1"/>
    </source>
</evidence>
<organism evidence="2 3">
    <name type="scientific">Trifolium medium</name>
    <dbReference type="NCBI Taxonomy" id="97028"/>
    <lineage>
        <taxon>Eukaryota</taxon>
        <taxon>Viridiplantae</taxon>
        <taxon>Streptophyta</taxon>
        <taxon>Embryophyta</taxon>
        <taxon>Tracheophyta</taxon>
        <taxon>Spermatophyta</taxon>
        <taxon>Magnoliopsida</taxon>
        <taxon>eudicotyledons</taxon>
        <taxon>Gunneridae</taxon>
        <taxon>Pentapetalae</taxon>
        <taxon>rosids</taxon>
        <taxon>fabids</taxon>
        <taxon>Fabales</taxon>
        <taxon>Fabaceae</taxon>
        <taxon>Papilionoideae</taxon>
        <taxon>50 kb inversion clade</taxon>
        <taxon>NPAAA clade</taxon>
        <taxon>Hologalegina</taxon>
        <taxon>IRL clade</taxon>
        <taxon>Trifolieae</taxon>
        <taxon>Trifolium</taxon>
    </lineage>
</organism>
<feature type="non-terminal residue" evidence="2">
    <location>
        <position position="33"/>
    </location>
</feature>